<dbReference type="InterPro" id="IPR019787">
    <property type="entry name" value="Znf_PHD-finger"/>
</dbReference>
<dbReference type="PANTHER" id="PTHR33304">
    <property type="match status" value="1"/>
</dbReference>
<dbReference type="AlphaFoldDB" id="A0A835USW4"/>
<dbReference type="GO" id="GO:0008270">
    <property type="term" value="F:zinc ion binding"/>
    <property type="evidence" value="ECO:0007669"/>
    <property type="project" value="UniProtKB-KW"/>
</dbReference>
<evidence type="ECO:0000259" key="7">
    <source>
        <dbReference type="PROSITE" id="PS50016"/>
    </source>
</evidence>
<gene>
    <name evidence="8" type="ORF">HPP92_014619</name>
</gene>
<dbReference type="InterPro" id="IPR001965">
    <property type="entry name" value="Znf_PHD"/>
</dbReference>
<reference evidence="8 9" key="1">
    <citation type="journal article" date="2020" name="Nat. Food">
        <title>A phased Vanilla planifolia genome enables genetic improvement of flavour and production.</title>
        <authorList>
            <person name="Hasing T."/>
            <person name="Tang H."/>
            <person name="Brym M."/>
            <person name="Khazi F."/>
            <person name="Huang T."/>
            <person name="Chambers A.H."/>
        </authorList>
    </citation>
    <scope>NUCLEOTIDE SEQUENCE [LARGE SCALE GENOMIC DNA]</scope>
    <source>
        <tissue evidence="8">Leaf</tissue>
    </source>
</reference>
<dbReference type="InterPro" id="IPR056280">
    <property type="entry name" value="AIPP2-like_SPOC"/>
</dbReference>
<evidence type="ECO:0000256" key="5">
    <source>
        <dbReference type="ARBA" id="ARBA00023163"/>
    </source>
</evidence>
<keyword evidence="4" id="KW-0805">Transcription regulation</keyword>
<sequence length="1207" mass="133487">MRKPVERTLRSLCDICGDAGREDLLATCSRCNDGAEHTYCMQEKMDKVPEGDWLCEECKIKDMGDHGMDEPEAASGRFRSTCCNEVIHKSMSTSTPQKLHKLEAKPIYLNSRGWSKGMQSPHILSRRQVDHIVEGNASEVRDSIEKVSPRKNPTCSRQVSLKGQDTSKVKTVNTCPSSKVHSANDSEAVPIPKTYLRSTSFKSQPNLHLSHGILSRSASFSNMNIKTNIKRFTENELYKRRINKESTSNDLRKVGLVKSMSKTFSFKRTSLECSSTDSASKISCNSPRLEEIKRPKELQEKNGGEKKNFSAVAGSLFRPSTTIDGLYSLNVDSKFMQSNFNAKNISKAGAPYLAKGSNDKNDLGTDEGKKQILCSSKIVDSSSEISRFENLKKSKVPKGGNHTSIMDGSQHKADVESLNTLVSPPDFDSIRMRDPRTVINSNSSALDENETSDNQKCNGTEHTIQNGTIDKLQGSCKLAPQGNLIEAVRKRNKWRELVDAARALKNKQPDKIEELPSDKIVEMMSETSSKKSPSASCQTNVPLVVDSSKTEDSSKDSDVLSIKLLEAQGSDQQTLFPLESSFANADGLSEIATATSLSFKYFPKKLQEFLAKRSSSPSAFPTLEYIWQGSFNVHGFGSPPEVFNGIQAHVSACASHKVSEVVANVPCNFQLEEVSHNSSWPLQFPGISPQEENIALFFFAKDIQSYDRGYKELVERMLRNDSALKGNIDGTELLIFTSTKLPLNSQRWNSMHYLWGMFRVKRRHCLPLMAIQEKPSLPNLNVELISQDLPMWHLKSVHSGTNNSKTSSKLTELVSHGMILGESGDCVEDLHYITSDTGDKKCRTSLPLVENGFEKTANNPRFTEEQLSFAVANSSGTSTQPSGIVDIHQSKPQMSVTEPRCEENSNGIYQKKAVTDCIDYKTGELPVRSYDVEVESNPQRATLILPASQNCNIQDPGAECSSFNRIVADDCSPSAFAEPIGDAFETDRISCESSASRKHGRSSSLERVLQPFGEFFMNSAKTELASGWPSWMHVAWETERKKICHVSGRSPSDSDLNTRLSSKVHPIHSSISTSQEHGELEPVVMANLGTPEMCFFPADIFPEKKNKNLCNNITVSQSSDDNDTPESSTLDLELTLGRKNESKKHTLSMFAARSVHGGQHGHLGNGDASASLSLSLSFRPSESDISDRRILEAEQAALFQPCSFGKQ</sequence>
<dbReference type="InterPro" id="IPR013083">
    <property type="entry name" value="Znf_RING/FYVE/PHD"/>
</dbReference>
<dbReference type="InterPro" id="IPR049914">
    <property type="entry name" value="PHD1-3/5-6"/>
</dbReference>
<dbReference type="Proteomes" id="UP000636800">
    <property type="component" value="Chromosome 7"/>
</dbReference>
<dbReference type="SUPFAM" id="SSF57903">
    <property type="entry name" value="FYVE/PHD zinc finger"/>
    <property type="match status" value="1"/>
</dbReference>
<dbReference type="PROSITE" id="PS50016">
    <property type="entry name" value="ZF_PHD_2"/>
    <property type="match status" value="1"/>
</dbReference>
<evidence type="ECO:0000256" key="6">
    <source>
        <dbReference type="PROSITE-ProRule" id="PRU00146"/>
    </source>
</evidence>
<name>A0A835USW4_VANPL</name>
<dbReference type="OrthoDB" id="1920039at2759"/>
<evidence type="ECO:0000256" key="3">
    <source>
        <dbReference type="ARBA" id="ARBA00022833"/>
    </source>
</evidence>
<protein>
    <recommendedName>
        <fullName evidence="7">PHD-type domain-containing protein</fullName>
    </recommendedName>
</protein>
<evidence type="ECO:0000313" key="8">
    <source>
        <dbReference type="EMBL" id="KAG0472762.1"/>
    </source>
</evidence>
<keyword evidence="2 6" id="KW-0863">Zinc-finger</keyword>
<evidence type="ECO:0000256" key="4">
    <source>
        <dbReference type="ARBA" id="ARBA00023015"/>
    </source>
</evidence>
<accession>A0A835USW4</accession>
<proteinExistence type="predicted"/>
<evidence type="ECO:0000256" key="2">
    <source>
        <dbReference type="ARBA" id="ARBA00022771"/>
    </source>
</evidence>
<comment type="caution">
    <text evidence="8">The sequence shown here is derived from an EMBL/GenBank/DDBJ whole genome shotgun (WGS) entry which is preliminary data.</text>
</comment>
<keyword evidence="1" id="KW-0479">Metal-binding</keyword>
<dbReference type="EMBL" id="JADCNL010000007">
    <property type="protein sequence ID" value="KAG0472762.1"/>
    <property type="molecule type" value="Genomic_DNA"/>
</dbReference>
<evidence type="ECO:0000256" key="1">
    <source>
        <dbReference type="ARBA" id="ARBA00022723"/>
    </source>
</evidence>
<keyword evidence="3" id="KW-0862">Zinc</keyword>
<evidence type="ECO:0000313" key="9">
    <source>
        <dbReference type="Proteomes" id="UP000636800"/>
    </source>
</evidence>
<keyword evidence="9" id="KW-1185">Reference proteome</keyword>
<dbReference type="SMART" id="SM00249">
    <property type="entry name" value="PHD"/>
    <property type="match status" value="1"/>
</dbReference>
<dbReference type="InterPro" id="IPR011011">
    <property type="entry name" value="Znf_FYVE_PHD"/>
</dbReference>
<dbReference type="GO" id="GO:0034244">
    <property type="term" value="P:negative regulation of transcription elongation by RNA polymerase II"/>
    <property type="evidence" value="ECO:0007669"/>
    <property type="project" value="InterPro"/>
</dbReference>
<dbReference type="Gene3D" id="3.30.40.10">
    <property type="entry name" value="Zinc/RING finger domain, C3HC4 (zinc finger)"/>
    <property type="match status" value="1"/>
</dbReference>
<dbReference type="PANTHER" id="PTHR33304:SF9">
    <property type="entry name" value="RING_FYVE_PHD ZINC FINGER SUPERFAMILY PROTEIN"/>
    <property type="match status" value="1"/>
</dbReference>
<organism evidence="8 9">
    <name type="scientific">Vanilla planifolia</name>
    <name type="common">Vanilla</name>
    <dbReference type="NCBI Taxonomy" id="51239"/>
    <lineage>
        <taxon>Eukaryota</taxon>
        <taxon>Viridiplantae</taxon>
        <taxon>Streptophyta</taxon>
        <taxon>Embryophyta</taxon>
        <taxon>Tracheophyta</taxon>
        <taxon>Spermatophyta</taxon>
        <taxon>Magnoliopsida</taxon>
        <taxon>Liliopsida</taxon>
        <taxon>Asparagales</taxon>
        <taxon>Orchidaceae</taxon>
        <taxon>Vanilloideae</taxon>
        <taxon>Vanilleae</taxon>
        <taxon>Vanilla</taxon>
    </lineage>
</organism>
<keyword evidence="5" id="KW-0804">Transcription</keyword>
<dbReference type="GO" id="GO:0140566">
    <property type="term" value="F:histone reader activity"/>
    <property type="evidence" value="ECO:0007669"/>
    <property type="project" value="InterPro"/>
</dbReference>
<dbReference type="Pfam" id="PF23121">
    <property type="entry name" value="SPOC_AIPP2"/>
    <property type="match status" value="1"/>
</dbReference>
<feature type="domain" description="PHD-type" evidence="7">
    <location>
        <begin position="10"/>
        <end position="61"/>
    </location>
</feature>